<dbReference type="GO" id="GO:0003677">
    <property type="term" value="F:DNA binding"/>
    <property type="evidence" value="ECO:0007669"/>
    <property type="project" value="InterPro"/>
</dbReference>
<proteinExistence type="predicted"/>
<feature type="domain" description="SpoVT-AbrB" evidence="1">
    <location>
        <begin position="47"/>
        <end position="96"/>
    </location>
</feature>
<evidence type="ECO:0000313" key="2">
    <source>
        <dbReference type="EMBL" id="KXA92519.1"/>
    </source>
</evidence>
<dbReference type="Gene3D" id="2.10.260.10">
    <property type="match status" value="1"/>
</dbReference>
<dbReference type="NCBIfam" id="TIGR01439">
    <property type="entry name" value="lp_hng_hel_AbrB"/>
    <property type="match status" value="1"/>
</dbReference>
<dbReference type="InterPro" id="IPR007159">
    <property type="entry name" value="SpoVT-AbrB_dom"/>
</dbReference>
<comment type="caution">
    <text evidence="2">The sequence shown here is derived from an EMBL/GenBank/DDBJ whole genome shotgun (WGS) entry which is preliminary data.</text>
</comment>
<dbReference type="SMART" id="SM00966">
    <property type="entry name" value="SpoVT_AbrB"/>
    <property type="match status" value="1"/>
</dbReference>
<keyword evidence="3" id="KW-1185">Reference proteome</keyword>
<dbReference type="EMBL" id="LHXN01000046">
    <property type="protein sequence ID" value="KXA92519.1"/>
    <property type="molecule type" value="Genomic_DNA"/>
</dbReference>
<dbReference type="Proteomes" id="UP000070373">
    <property type="component" value="Unassembled WGS sequence"/>
</dbReference>
<evidence type="ECO:0000313" key="3">
    <source>
        <dbReference type="Proteomes" id="UP000070373"/>
    </source>
</evidence>
<dbReference type="Pfam" id="PF04014">
    <property type="entry name" value="MazE_antitoxin"/>
    <property type="match status" value="1"/>
</dbReference>
<evidence type="ECO:0000259" key="1">
    <source>
        <dbReference type="SMART" id="SM00966"/>
    </source>
</evidence>
<organism evidence="2 3">
    <name type="scientific">candidate division MSBL1 archaeon SCGC-AAA259E17</name>
    <dbReference type="NCBI Taxonomy" id="1698263"/>
    <lineage>
        <taxon>Archaea</taxon>
        <taxon>Methanobacteriati</taxon>
        <taxon>Methanobacteriota</taxon>
        <taxon>candidate division MSBL1</taxon>
    </lineage>
</organism>
<dbReference type="AlphaFoldDB" id="A0A133UEB0"/>
<dbReference type="InterPro" id="IPR037914">
    <property type="entry name" value="SpoVT-AbrB_sf"/>
</dbReference>
<sequence length="112" mass="12930">MSFSASNPPDVKNLNLKSMNCMIIHTIGENTMEDDEEKLKPKFYGSTTVGSKGQIVIPSELREDLDIDCGEKLLFVRFPNRKKEFLVMMPEALLYIEEFAKRLREKAEIEEE</sequence>
<dbReference type="SUPFAM" id="SSF89447">
    <property type="entry name" value="AbrB/MazE/MraZ-like"/>
    <property type="match status" value="1"/>
</dbReference>
<name>A0A133UEB0_9EURY</name>
<gene>
    <name evidence="2" type="ORF">AKJ64_02910</name>
</gene>
<accession>A0A133UEB0</accession>
<reference evidence="2 3" key="1">
    <citation type="journal article" date="2016" name="Sci. Rep.">
        <title>Metabolic traits of an uncultured archaeal lineage -MSBL1- from brine pools of the Red Sea.</title>
        <authorList>
            <person name="Mwirichia R."/>
            <person name="Alam I."/>
            <person name="Rashid M."/>
            <person name="Vinu M."/>
            <person name="Ba-Alawi W."/>
            <person name="Anthony Kamau A."/>
            <person name="Kamanda Ngugi D."/>
            <person name="Goker M."/>
            <person name="Klenk H.P."/>
            <person name="Bajic V."/>
            <person name="Stingl U."/>
        </authorList>
    </citation>
    <scope>NUCLEOTIDE SEQUENCE [LARGE SCALE GENOMIC DNA]</scope>
    <source>
        <strain evidence="2">SCGC-AAA259E17</strain>
    </source>
</reference>
<protein>
    <recommendedName>
        <fullName evidence="1">SpoVT-AbrB domain-containing protein</fullName>
    </recommendedName>
</protein>